<keyword evidence="5" id="KW-1185">Reference proteome</keyword>
<comment type="caution">
    <text evidence="4">The sequence shown here is derived from an EMBL/GenBank/DDBJ whole genome shotgun (WGS) entry which is preliminary data.</text>
</comment>
<accession>A0AA88Q9Z9</accession>
<dbReference type="PANTHER" id="PTHR31672:SF10">
    <property type="entry name" value="F-BOX DOMAIN-CONTAINING PROTEIN"/>
    <property type="match status" value="1"/>
</dbReference>
<dbReference type="PROSITE" id="PS50181">
    <property type="entry name" value="FBOX"/>
    <property type="match status" value="1"/>
</dbReference>
<dbReference type="Pfam" id="PF07734">
    <property type="entry name" value="FBA_1"/>
    <property type="match status" value="1"/>
</dbReference>
<evidence type="ECO:0000259" key="3">
    <source>
        <dbReference type="PROSITE" id="PS50181"/>
    </source>
</evidence>
<reference evidence="4" key="1">
    <citation type="submission" date="2022-12" db="EMBL/GenBank/DDBJ databases">
        <title>Draft genome assemblies for two species of Escallonia (Escalloniales).</title>
        <authorList>
            <person name="Chanderbali A."/>
            <person name="Dervinis C."/>
            <person name="Anghel I."/>
            <person name="Soltis D."/>
            <person name="Soltis P."/>
            <person name="Zapata F."/>
        </authorList>
    </citation>
    <scope>NUCLEOTIDE SEQUENCE</scope>
    <source>
        <strain evidence="4">UCBG92.1500</strain>
        <tissue evidence="4">Leaf</tissue>
    </source>
</reference>
<feature type="domain" description="F-box" evidence="3">
    <location>
        <begin position="1"/>
        <end position="49"/>
    </location>
</feature>
<organism evidence="4 5">
    <name type="scientific">Escallonia rubra</name>
    <dbReference type="NCBI Taxonomy" id="112253"/>
    <lineage>
        <taxon>Eukaryota</taxon>
        <taxon>Viridiplantae</taxon>
        <taxon>Streptophyta</taxon>
        <taxon>Embryophyta</taxon>
        <taxon>Tracheophyta</taxon>
        <taxon>Spermatophyta</taxon>
        <taxon>Magnoliopsida</taxon>
        <taxon>eudicotyledons</taxon>
        <taxon>Gunneridae</taxon>
        <taxon>Pentapetalae</taxon>
        <taxon>asterids</taxon>
        <taxon>campanulids</taxon>
        <taxon>Escalloniales</taxon>
        <taxon>Escalloniaceae</taxon>
        <taxon>Escallonia</taxon>
    </lineage>
</organism>
<protein>
    <recommendedName>
        <fullName evidence="3">F-box domain-containing protein</fullName>
    </recommendedName>
</protein>
<dbReference type="NCBIfam" id="TIGR01640">
    <property type="entry name" value="F_box_assoc_1"/>
    <property type="match status" value="1"/>
</dbReference>
<dbReference type="EMBL" id="JAVXUO010003225">
    <property type="protein sequence ID" value="KAK2965343.1"/>
    <property type="molecule type" value="Genomic_DNA"/>
</dbReference>
<dbReference type="InterPro" id="IPR006527">
    <property type="entry name" value="F-box-assoc_dom_typ1"/>
</dbReference>
<dbReference type="CDD" id="cd22157">
    <property type="entry name" value="F-box_AtFBW1-like"/>
    <property type="match status" value="1"/>
</dbReference>
<keyword evidence="2" id="KW-0472">Membrane</keyword>
<dbReference type="InterPro" id="IPR036047">
    <property type="entry name" value="F-box-like_dom_sf"/>
</dbReference>
<dbReference type="Pfam" id="PF00646">
    <property type="entry name" value="F-box"/>
    <property type="match status" value="1"/>
</dbReference>
<evidence type="ECO:0000256" key="1">
    <source>
        <dbReference type="SAM" id="MobiDB-lite"/>
    </source>
</evidence>
<evidence type="ECO:0000313" key="4">
    <source>
        <dbReference type="EMBL" id="KAK2965343.1"/>
    </source>
</evidence>
<dbReference type="InterPro" id="IPR017451">
    <property type="entry name" value="F-box-assoc_interact_dom"/>
</dbReference>
<gene>
    <name evidence="4" type="ORF">RJ640_013806</name>
</gene>
<proteinExistence type="predicted"/>
<dbReference type="InterPro" id="IPR050796">
    <property type="entry name" value="SCF_F-box_component"/>
</dbReference>
<dbReference type="AlphaFoldDB" id="A0AA88Q9Z9"/>
<feature type="compositionally biased region" description="Acidic residues" evidence="1">
    <location>
        <begin position="387"/>
        <end position="406"/>
    </location>
</feature>
<sequence>MSDYIPQELILQILTRLPPKSLLRFRCVSKSWCSLISSPNFIAMHTRQLTLSNHFTNNTRTLIRRYNLTQRKELYSVHFDTDQSFNIDHDAQIEFPFSGFVRSYFRIVGSCNGLLCISDDLFGNKDTIILWNPTIKRKLNLPIPRATLESSEENVGVLGFGFDCNANDYKVVRLAYVQRGDWYKVPPLVELYTVKEGEWRGVSAPAPRYCIAEHFWSQAFVSGKVHWIAFQRSGGRGSMVSCLVLWFDLGDEVFGEMMLPESLVRESPMNMALGVVGESLAVFQSNRCMSGRCCSIWMVREYGAVESWSRLFNTDLDGHLGIPLGVRKNGEVLMAARSGELISHKTRTEGSRNLGIFGTKSSFYVDSYCESLVLLLEGKEVKGTEASDSESDSSEEYEEEEEEEDEVQSREHFVELAMIQFLTALLMVATMSWLVITDGQKRGTENWHGFLIDYCCGCNDADRSGGPRIGFVGDIFSTGLLGSPPYAEITAGLSDSPSTIVKLCSCLAKYAASAFNSETEYEGSTFLT</sequence>
<keyword evidence="2" id="KW-0812">Transmembrane</keyword>
<feature type="region of interest" description="Disordered" evidence="1">
    <location>
        <begin position="383"/>
        <end position="409"/>
    </location>
</feature>
<keyword evidence="2" id="KW-1133">Transmembrane helix</keyword>
<name>A0AA88Q9Z9_9ASTE</name>
<dbReference type="Proteomes" id="UP001187471">
    <property type="component" value="Unassembled WGS sequence"/>
</dbReference>
<dbReference type="PANTHER" id="PTHR31672">
    <property type="entry name" value="BNACNNG10540D PROTEIN"/>
    <property type="match status" value="1"/>
</dbReference>
<evidence type="ECO:0000313" key="5">
    <source>
        <dbReference type="Proteomes" id="UP001187471"/>
    </source>
</evidence>
<dbReference type="Gene3D" id="1.20.1280.50">
    <property type="match status" value="1"/>
</dbReference>
<evidence type="ECO:0000256" key="2">
    <source>
        <dbReference type="SAM" id="Phobius"/>
    </source>
</evidence>
<feature type="transmembrane region" description="Helical" evidence="2">
    <location>
        <begin position="416"/>
        <end position="436"/>
    </location>
</feature>
<dbReference type="SMART" id="SM00256">
    <property type="entry name" value="FBOX"/>
    <property type="match status" value="1"/>
</dbReference>
<dbReference type="InterPro" id="IPR001810">
    <property type="entry name" value="F-box_dom"/>
</dbReference>
<dbReference type="SUPFAM" id="SSF81383">
    <property type="entry name" value="F-box domain"/>
    <property type="match status" value="1"/>
</dbReference>